<gene>
    <name evidence="1" type="ORF">BDY19DRAFT_944482</name>
</gene>
<protein>
    <submittedName>
        <fullName evidence="1">MFS general substrate transporter</fullName>
    </submittedName>
</protein>
<evidence type="ECO:0000313" key="2">
    <source>
        <dbReference type="Proteomes" id="UP001055072"/>
    </source>
</evidence>
<comment type="caution">
    <text evidence="1">The sequence shown here is derived from an EMBL/GenBank/DDBJ whole genome shotgun (WGS) entry which is preliminary data.</text>
</comment>
<proteinExistence type="predicted"/>
<accession>A0ACB8U4M7</accession>
<organism evidence="1 2">
    <name type="scientific">Irpex rosettiformis</name>
    <dbReference type="NCBI Taxonomy" id="378272"/>
    <lineage>
        <taxon>Eukaryota</taxon>
        <taxon>Fungi</taxon>
        <taxon>Dikarya</taxon>
        <taxon>Basidiomycota</taxon>
        <taxon>Agaricomycotina</taxon>
        <taxon>Agaricomycetes</taxon>
        <taxon>Polyporales</taxon>
        <taxon>Irpicaceae</taxon>
        <taxon>Irpex</taxon>
    </lineage>
</organism>
<evidence type="ECO:0000313" key="1">
    <source>
        <dbReference type="EMBL" id="KAI0089161.1"/>
    </source>
</evidence>
<keyword evidence="2" id="KW-1185">Reference proteome</keyword>
<name>A0ACB8U4M7_9APHY</name>
<dbReference type="Proteomes" id="UP001055072">
    <property type="component" value="Unassembled WGS sequence"/>
</dbReference>
<dbReference type="EMBL" id="MU274911">
    <property type="protein sequence ID" value="KAI0089161.1"/>
    <property type="molecule type" value="Genomic_DNA"/>
</dbReference>
<sequence>MAEFIDENVTTPLLKHSPSRSQDVETPVGVLSVLDSDEWGGDESRRLLEKELLWKVDKRMSILVLIYILNYIDRNNAAAARLRGFEEDLHLEGTQFASILSILYVGYISMQIPSNMFLNHIGKPSLYLPICMVVWGVLSILTGFTNSFFGALSTRFLLGIVEASFFPGALFLISKWYKHSELGFRTALLFCGNIISNAFGSLIASAILDTMEGVLGQSAWRWLFFIEGSLTVIVAILAIFVLPDFPETTQPGWLTQKEIRLAVLRLEEDSDQSDETDGKDHLAGFYAAMKDPNMYILTGIMLSQIMAQTFNMYFPTLTATLGFSRTITLLLCAPPFLLSAVLTFLNSRHSDMTGERFYHITIPLVVGIVGFAIATQTMSVGWRYFALFLMAQTYAGFSIFYGWMSNTFPSPHAKRAVALAFCNSVSQIGNIGGSYIWPTGWGPTYSKSFAICIVASSCSILMCYLLRVRLQELNRRIAKEERERGATVVGFRYLH</sequence>
<reference evidence="1" key="1">
    <citation type="journal article" date="2021" name="Environ. Microbiol.">
        <title>Gene family expansions and transcriptome signatures uncover fungal adaptations to wood decay.</title>
        <authorList>
            <person name="Hage H."/>
            <person name="Miyauchi S."/>
            <person name="Viragh M."/>
            <person name="Drula E."/>
            <person name="Min B."/>
            <person name="Chaduli D."/>
            <person name="Navarro D."/>
            <person name="Favel A."/>
            <person name="Norest M."/>
            <person name="Lesage-Meessen L."/>
            <person name="Balint B."/>
            <person name="Merenyi Z."/>
            <person name="de Eugenio L."/>
            <person name="Morin E."/>
            <person name="Martinez A.T."/>
            <person name="Baldrian P."/>
            <person name="Stursova M."/>
            <person name="Martinez M.J."/>
            <person name="Novotny C."/>
            <person name="Magnuson J.K."/>
            <person name="Spatafora J.W."/>
            <person name="Maurice S."/>
            <person name="Pangilinan J."/>
            <person name="Andreopoulos W."/>
            <person name="LaButti K."/>
            <person name="Hundley H."/>
            <person name="Na H."/>
            <person name="Kuo A."/>
            <person name="Barry K."/>
            <person name="Lipzen A."/>
            <person name="Henrissat B."/>
            <person name="Riley R."/>
            <person name="Ahrendt S."/>
            <person name="Nagy L.G."/>
            <person name="Grigoriev I.V."/>
            <person name="Martin F."/>
            <person name="Rosso M.N."/>
        </authorList>
    </citation>
    <scope>NUCLEOTIDE SEQUENCE</scope>
    <source>
        <strain evidence="1">CBS 384.51</strain>
    </source>
</reference>